<name>A0A0G1BPN3_9BACT</name>
<dbReference type="AlphaFoldDB" id="A0A0G1BPN3"/>
<protein>
    <submittedName>
        <fullName evidence="1">Uncharacterized protein</fullName>
    </submittedName>
</protein>
<organism evidence="1 2">
    <name type="scientific">Candidatus Nomurabacteria bacterium GW2011_GWC2_42_20</name>
    <dbReference type="NCBI Taxonomy" id="1618756"/>
    <lineage>
        <taxon>Bacteria</taxon>
        <taxon>Candidatus Nomuraibacteriota</taxon>
    </lineage>
</organism>
<comment type="caution">
    <text evidence="1">The sequence shown here is derived from an EMBL/GenBank/DDBJ whole genome shotgun (WGS) entry which is preliminary data.</text>
</comment>
<dbReference type="EMBL" id="LCDG01000002">
    <property type="protein sequence ID" value="KKS48221.1"/>
    <property type="molecule type" value="Genomic_DNA"/>
</dbReference>
<evidence type="ECO:0000313" key="2">
    <source>
        <dbReference type="Proteomes" id="UP000034704"/>
    </source>
</evidence>
<dbReference type="Proteomes" id="UP000034704">
    <property type="component" value="Unassembled WGS sequence"/>
</dbReference>
<evidence type="ECO:0000313" key="1">
    <source>
        <dbReference type="EMBL" id="KKS48221.1"/>
    </source>
</evidence>
<sequence length="40" mass="4619">MLVLKVKSVNLKGSLETRRFLGLNLTDHRLYGLLTCLRVF</sequence>
<reference evidence="1 2" key="1">
    <citation type="journal article" date="2015" name="Nature">
        <title>rRNA introns, odd ribosomes, and small enigmatic genomes across a large radiation of phyla.</title>
        <authorList>
            <person name="Brown C.T."/>
            <person name="Hug L.A."/>
            <person name="Thomas B.C."/>
            <person name="Sharon I."/>
            <person name="Castelle C.J."/>
            <person name="Singh A."/>
            <person name="Wilkins M.J."/>
            <person name="Williams K.H."/>
            <person name="Banfield J.F."/>
        </authorList>
    </citation>
    <scope>NUCLEOTIDE SEQUENCE [LARGE SCALE GENOMIC DNA]</scope>
</reference>
<dbReference type="STRING" id="1618756.UV12_C0002G0070"/>
<gene>
    <name evidence="1" type="ORF">UV12_C0002G0070</name>
</gene>
<accession>A0A0G1BPN3</accession>
<proteinExistence type="predicted"/>